<proteinExistence type="predicted"/>
<dbReference type="InterPro" id="IPR052514">
    <property type="entry name" value="SAM-dependent_MTase"/>
</dbReference>
<dbReference type="NCBIfam" id="TIGR01444">
    <property type="entry name" value="fkbM_fam"/>
    <property type="match status" value="1"/>
</dbReference>
<dbReference type="Pfam" id="PF02475">
    <property type="entry name" value="TRM5-TYW2_MTfase"/>
    <property type="match status" value="1"/>
</dbReference>
<name>A0ABP0KWN8_9DINO</name>
<protein>
    <submittedName>
        <fullName evidence="1">Methyltransf_21 domain-containing protein</fullName>
    </submittedName>
</protein>
<evidence type="ECO:0000313" key="2">
    <source>
        <dbReference type="Proteomes" id="UP001642464"/>
    </source>
</evidence>
<dbReference type="SUPFAM" id="SSF53335">
    <property type="entry name" value="S-adenosyl-L-methionine-dependent methyltransferases"/>
    <property type="match status" value="1"/>
</dbReference>
<reference evidence="1 2" key="1">
    <citation type="submission" date="2024-02" db="EMBL/GenBank/DDBJ databases">
        <authorList>
            <person name="Chen Y."/>
            <person name="Shah S."/>
            <person name="Dougan E. K."/>
            <person name="Thang M."/>
            <person name="Chan C."/>
        </authorList>
    </citation>
    <scope>NUCLEOTIDE SEQUENCE [LARGE SCALE GENOMIC DNA]</scope>
</reference>
<accession>A0ABP0KWN8</accession>
<dbReference type="InterPro" id="IPR056743">
    <property type="entry name" value="TRM5-TYW2-like_MTfase"/>
</dbReference>
<dbReference type="EMBL" id="CAXAMM010013381">
    <property type="protein sequence ID" value="CAK9031259.1"/>
    <property type="molecule type" value="Genomic_DNA"/>
</dbReference>
<dbReference type="PANTHER" id="PTHR34203">
    <property type="entry name" value="METHYLTRANSFERASE, FKBM FAMILY PROTEIN"/>
    <property type="match status" value="1"/>
</dbReference>
<evidence type="ECO:0000313" key="1">
    <source>
        <dbReference type="EMBL" id="CAK9031259.1"/>
    </source>
</evidence>
<gene>
    <name evidence="1" type="ORF">SCF082_LOCUS19569</name>
</gene>
<dbReference type="Proteomes" id="UP001642464">
    <property type="component" value="Unassembled WGS sequence"/>
</dbReference>
<dbReference type="Gene3D" id="3.40.50.150">
    <property type="entry name" value="Vaccinia Virus protein VP39"/>
    <property type="match status" value="1"/>
</dbReference>
<dbReference type="PANTHER" id="PTHR34203:SF15">
    <property type="entry name" value="SLL1173 PROTEIN"/>
    <property type="match status" value="1"/>
</dbReference>
<comment type="caution">
    <text evidence="1">The sequence shown here is derived from an EMBL/GenBank/DDBJ whole genome shotgun (WGS) entry which is preliminary data.</text>
</comment>
<sequence length="322" mass="34820">MATPQHGPARYAAARVALVAELLVYPEVRSLGQKAFGDLRKADLALRKAQLLKLRDGEVDLELLFPPDDPEAASECSQTFASDAYGLRRWARQDSQDAGAAEEGLEGEGLGGLGQPAVVDVGANVGCWSIFAAKVMKAQVVAVEPSRHAAFYLACNVRLNRIEPQVTLMNAAMVPRDCTGQMQVFCNPGTSDVQGGSVLDMLHQSCNDDEDHDVVEGVDLESLLEKTRSSTHRLYLRMNCEGCEVWTLGELGPGTLRGIAKISVEAFGHEPKHSVLLAHPATPRMLQLLCSDAVWPKEQRHVAPARLCSVKDVVTILNSTGI</sequence>
<dbReference type="InterPro" id="IPR029063">
    <property type="entry name" value="SAM-dependent_MTases_sf"/>
</dbReference>
<organism evidence="1 2">
    <name type="scientific">Durusdinium trenchii</name>
    <dbReference type="NCBI Taxonomy" id="1381693"/>
    <lineage>
        <taxon>Eukaryota</taxon>
        <taxon>Sar</taxon>
        <taxon>Alveolata</taxon>
        <taxon>Dinophyceae</taxon>
        <taxon>Suessiales</taxon>
        <taxon>Symbiodiniaceae</taxon>
        <taxon>Durusdinium</taxon>
    </lineage>
</organism>
<dbReference type="InterPro" id="IPR006342">
    <property type="entry name" value="FkbM_mtfrase"/>
</dbReference>
<keyword evidence="2" id="KW-1185">Reference proteome</keyword>